<dbReference type="GO" id="GO:0008081">
    <property type="term" value="F:phosphoric diester hydrolase activity"/>
    <property type="evidence" value="ECO:0007669"/>
    <property type="project" value="InterPro"/>
</dbReference>
<dbReference type="Gene3D" id="3.20.20.190">
    <property type="entry name" value="Phosphatidylinositol (PI) phosphodiesterase"/>
    <property type="match status" value="1"/>
</dbReference>
<dbReference type="CDD" id="cd08561">
    <property type="entry name" value="GDPD_cytoplasmic_ScUgpQ2_like"/>
    <property type="match status" value="1"/>
</dbReference>
<feature type="domain" description="GP-PDE" evidence="1">
    <location>
        <begin position="10"/>
        <end position="245"/>
    </location>
</feature>
<dbReference type="InParanoid" id="C8XAL4"/>
<dbReference type="SUPFAM" id="SSF51695">
    <property type="entry name" value="PLC-like phosphodiesterases"/>
    <property type="match status" value="1"/>
</dbReference>
<dbReference type="RefSeq" id="WP_015748141.1">
    <property type="nucleotide sequence ID" value="NC_013235.1"/>
</dbReference>
<dbReference type="GO" id="GO:0006629">
    <property type="term" value="P:lipid metabolic process"/>
    <property type="evidence" value="ECO:0007669"/>
    <property type="project" value="InterPro"/>
</dbReference>
<dbReference type="InterPro" id="IPR017946">
    <property type="entry name" value="PLC-like_Pdiesterase_TIM-brl"/>
</dbReference>
<dbReference type="AlphaFoldDB" id="C8XAL4"/>
<dbReference type="Proteomes" id="UP000002218">
    <property type="component" value="Chromosome"/>
</dbReference>
<proteinExistence type="predicted"/>
<gene>
    <name evidence="2" type="ordered locus">Namu_2929</name>
</gene>
<dbReference type="InterPro" id="IPR030395">
    <property type="entry name" value="GP_PDE_dom"/>
</dbReference>
<sequence length="251" mass="27797">MTGYLDGPPPRAFAHRGWHVDDLSGLENSMPAFRRAYDEGFRYLETDVHATADGRLVAFHDLSLDRVTDRVGPIATLPWSEVSRARIAGTEPIPLLADLLEEFPDARFNIDAKADPAVGPLAELIRRTGTGDRVCLGSFSDRRIASLRALLGPAVATSLGPREVFRLLRAATLGRSFRTSAVAAQVPVSFSRVTIVNRRFLRTAHRAGLEVHVWTIDEPAQMRRLLDLGVDGLMTDRPDLLRSVLTERGHW</sequence>
<reference evidence="2 3" key="2">
    <citation type="journal article" date="2010" name="Stand. Genomic Sci.">
        <title>Complete genome sequence of Nakamurella multipartita type strain (Y-104).</title>
        <authorList>
            <person name="Tice H."/>
            <person name="Mayilraj S."/>
            <person name="Sims D."/>
            <person name="Lapidus A."/>
            <person name="Nolan M."/>
            <person name="Lucas S."/>
            <person name="Glavina Del Rio T."/>
            <person name="Copeland A."/>
            <person name="Cheng J.F."/>
            <person name="Meincke L."/>
            <person name="Bruce D."/>
            <person name="Goodwin L."/>
            <person name="Pitluck S."/>
            <person name="Ivanova N."/>
            <person name="Mavromatis K."/>
            <person name="Ovchinnikova G."/>
            <person name="Pati A."/>
            <person name="Chen A."/>
            <person name="Palaniappan K."/>
            <person name="Land M."/>
            <person name="Hauser L."/>
            <person name="Chang Y.J."/>
            <person name="Jeffries C.D."/>
            <person name="Detter J.C."/>
            <person name="Brettin T."/>
            <person name="Rohde M."/>
            <person name="Goker M."/>
            <person name="Bristow J."/>
            <person name="Eisen J.A."/>
            <person name="Markowitz V."/>
            <person name="Hugenholtz P."/>
            <person name="Kyrpides N.C."/>
            <person name="Klenk H.P."/>
            <person name="Chen F."/>
        </authorList>
    </citation>
    <scope>NUCLEOTIDE SEQUENCE [LARGE SCALE GENOMIC DNA]</scope>
    <source>
        <strain evidence="3">ATCC 700099 / DSM 44233 / CIP 104796 / JCM 9543 / NBRC 105858 / Y-104</strain>
    </source>
</reference>
<reference evidence="3" key="1">
    <citation type="submission" date="2009-09" db="EMBL/GenBank/DDBJ databases">
        <title>The complete genome of Nakamurella multipartita DSM 44233.</title>
        <authorList>
            <consortium name="US DOE Joint Genome Institute (JGI-PGF)"/>
            <person name="Lucas S."/>
            <person name="Copeland A."/>
            <person name="Lapidus A."/>
            <person name="Glavina del Rio T."/>
            <person name="Dalin E."/>
            <person name="Tice H."/>
            <person name="Bruce D."/>
            <person name="Goodwin L."/>
            <person name="Pitluck S."/>
            <person name="Kyrpides N."/>
            <person name="Mavromatis K."/>
            <person name="Ivanova N."/>
            <person name="Ovchinnikova G."/>
            <person name="Sims D."/>
            <person name="Meincke L."/>
            <person name="Brettin T."/>
            <person name="Detter J.C."/>
            <person name="Han C."/>
            <person name="Larimer F."/>
            <person name="Land M."/>
            <person name="Hauser L."/>
            <person name="Markowitz V."/>
            <person name="Cheng J.-F."/>
            <person name="Hugenholtz P."/>
            <person name="Woyke T."/>
            <person name="Wu D."/>
            <person name="Klenk H.-P."/>
            <person name="Eisen J.A."/>
        </authorList>
    </citation>
    <scope>NUCLEOTIDE SEQUENCE [LARGE SCALE GENOMIC DNA]</scope>
    <source>
        <strain evidence="3">ATCC 700099 / DSM 44233 / CIP 104796 / JCM 9543 / NBRC 105858 / Y-104</strain>
    </source>
</reference>
<dbReference type="PANTHER" id="PTHR43805">
    <property type="entry name" value="GLYCEROPHOSPHORYL DIESTER PHOSPHODIESTERASE"/>
    <property type="match status" value="1"/>
</dbReference>
<dbReference type="PANTHER" id="PTHR43805:SF1">
    <property type="entry name" value="GP-PDE DOMAIN-CONTAINING PROTEIN"/>
    <property type="match status" value="1"/>
</dbReference>
<dbReference type="HOGENOM" id="CLU_030006_3_6_11"/>
<evidence type="ECO:0000313" key="2">
    <source>
        <dbReference type="EMBL" id="ACV79267.1"/>
    </source>
</evidence>
<organism evidence="2 3">
    <name type="scientific">Nakamurella multipartita (strain ATCC 700099 / DSM 44233 / CIP 104796 / JCM 9543 / NBRC 105858 / Y-104)</name>
    <name type="common">Microsphaera multipartita</name>
    <dbReference type="NCBI Taxonomy" id="479431"/>
    <lineage>
        <taxon>Bacteria</taxon>
        <taxon>Bacillati</taxon>
        <taxon>Actinomycetota</taxon>
        <taxon>Actinomycetes</taxon>
        <taxon>Nakamurellales</taxon>
        <taxon>Nakamurellaceae</taxon>
        <taxon>Nakamurella</taxon>
    </lineage>
</organism>
<accession>C8XAL4</accession>
<dbReference type="KEGG" id="nml:Namu_2929"/>
<dbReference type="STRING" id="479431.Namu_2929"/>
<dbReference type="PROSITE" id="PS51704">
    <property type="entry name" value="GP_PDE"/>
    <property type="match status" value="1"/>
</dbReference>
<keyword evidence="3" id="KW-1185">Reference proteome</keyword>
<dbReference type="eggNOG" id="COG0584">
    <property type="taxonomic scope" value="Bacteria"/>
</dbReference>
<dbReference type="Pfam" id="PF03009">
    <property type="entry name" value="GDPD"/>
    <property type="match status" value="1"/>
</dbReference>
<evidence type="ECO:0000259" key="1">
    <source>
        <dbReference type="PROSITE" id="PS51704"/>
    </source>
</evidence>
<evidence type="ECO:0000313" key="3">
    <source>
        <dbReference type="Proteomes" id="UP000002218"/>
    </source>
</evidence>
<dbReference type="FunCoup" id="C8XAL4">
    <property type="interactions" value="13"/>
</dbReference>
<name>C8XAL4_NAKMY</name>
<dbReference type="EMBL" id="CP001737">
    <property type="protein sequence ID" value="ACV79267.1"/>
    <property type="molecule type" value="Genomic_DNA"/>
</dbReference>
<protein>
    <submittedName>
        <fullName evidence="2">Glycerophosphoryl diester phosphodiesterase</fullName>
    </submittedName>
</protein>